<dbReference type="PANTHER" id="PTHR11910">
    <property type="entry name" value="ATP SYNTHASE DELTA CHAIN"/>
    <property type="match status" value="1"/>
</dbReference>
<accession>A0A160F585</accession>
<organism evidence="9 10">
    <name type="scientific">Anoxybacteroides amylolyticum</name>
    <dbReference type="NCBI Taxonomy" id="294699"/>
    <lineage>
        <taxon>Bacteria</taxon>
        <taxon>Bacillati</taxon>
        <taxon>Bacillota</taxon>
        <taxon>Bacilli</taxon>
        <taxon>Bacillales</taxon>
        <taxon>Anoxybacillaceae</taxon>
        <taxon>Anoxybacteroides</taxon>
    </lineage>
</organism>
<dbReference type="NCBIfam" id="TIGR01145">
    <property type="entry name" value="ATP_synt_delta"/>
    <property type="match status" value="1"/>
</dbReference>
<protein>
    <recommendedName>
        <fullName evidence="8">ATP synthase subunit delta</fullName>
    </recommendedName>
    <alternativeName>
        <fullName evidence="8">ATP synthase F(1) sector subunit delta</fullName>
    </alternativeName>
    <alternativeName>
        <fullName evidence="8">F-type ATPase subunit delta</fullName>
        <shortName evidence="8">F-ATPase subunit delta</shortName>
    </alternativeName>
</protein>
<proteinExistence type="inferred from homology"/>
<dbReference type="InterPro" id="IPR000711">
    <property type="entry name" value="ATPase_OSCP/dsu"/>
</dbReference>
<evidence type="ECO:0000256" key="4">
    <source>
        <dbReference type="ARBA" id="ARBA00023065"/>
    </source>
</evidence>
<keyword evidence="9" id="KW-0378">Hydrolase</keyword>
<evidence type="ECO:0000256" key="2">
    <source>
        <dbReference type="ARBA" id="ARBA00022448"/>
    </source>
</evidence>
<comment type="similarity">
    <text evidence="8">Belongs to the ATPase delta chain family.</text>
</comment>
<keyword evidence="6 8" id="KW-0139">CF(1)</keyword>
<dbReference type="InterPro" id="IPR020781">
    <property type="entry name" value="ATPase_OSCP/d_CS"/>
</dbReference>
<evidence type="ECO:0000256" key="1">
    <source>
        <dbReference type="ARBA" id="ARBA00004370"/>
    </source>
</evidence>
<dbReference type="GO" id="GO:0016787">
    <property type="term" value="F:hydrolase activity"/>
    <property type="evidence" value="ECO:0007669"/>
    <property type="project" value="UniProtKB-KW"/>
</dbReference>
<evidence type="ECO:0000313" key="10">
    <source>
        <dbReference type="Proteomes" id="UP000076865"/>
    </source>
</evidence>
<dbReference type="KEGG" id="aamy:GFC30_370"/>
<keyword evidence="5 8" id="KW-0472">Membrane</keyword>
<dbReference type="Pfam" id="PF00213">
    <property type="entry name" value="OSCP"/>
    <property type="match status" value="1"/>
</dbReference>
<dbReference type="Proteomes" id="UP000076865">
    <property type="component" value="Chromosome"/>
</dbReference>
<comment type="function">
    <text evidence="8">F(1)F(0) ATP synthase produces ATP from ADP in the presence of a proton or sodium gradient. F-type ATPases consist of two structural domains, F(1) containing the extramembraneous catalytic core and F(0) containing the membrane proton channel, linked together by a central stalk and a peripheral stalk. During catalysis, ATP synthesis in the catalytic domain of F(1) is coupled via a rotary mechanism of the central stalk subunits to proton translocation.</text>
</comment>
<keyword evidence="7 8" id="KW-0066">ATP synthesis</keyword>
<dbReference type="PROSITE" id="PS00389">
    <property type="entry name" value="ATPASE_DELTA"/>
    <property type="match status" value="1"/>
</dbReference>
<dbReference type="RefSeq" id="WP_066322630.1">
    <property type="nucleotide sequence ID" value="NZ_CP015438.1"/>
</dbReference>
<gene>
    <name evidence="8 9" type="primary">atpH</name>
    <name evidence="9" type="ORF">GFC30_370</name>
</gene>
<comment type="function">
    <text evidence="8">This protein is part of the stalk that links CF(0) to CF(1). It either transmits conformational changes from CF(0) to CF(1) or is implicated in proton conduction.</text>
</comment>
<evidence type="ECO:0000256" key="3">
    <source>
        <dbReference type="ARBA" id="ARBA00022781"/>
    </source>
</evidence>
<dbReference type="GO" id="GO:0005886">
    <property type="term" value="C:plasma membrane"/>
    <property type="evidence" value="ECO:0007669"/>
    <property type="project" value="UniProtKB-SubCell"/>
</dbReference>
<keyword evidence="10" id="KW-1185">Reference proteome</keyword>
<dbReference type="NCBIfam" id="NF004403">
    <property type="entry name" value="PRK05758.2-4"/>
    <property type="match status" value="1"/>
</dbReference>
<reference evidence="9 10" key="1">
    <citation type="journal article" date="2006" name="Syst. Appl. Microbiol.">
        <title>Anoxybacillus amylolyticus sp. nov., a thermophilic amylase producing bacterium isolated from Mount Rittmann (Antarctica).</title>
        <authorList>
            <person name="Poli A."/>
            <person name="Esposito E."/>
            <person name="Lama L."/>
            <person name="Orlando P."/>
            <person name="Nicolaus G."/>
            <person name="de Appolonia F."/>
            <person name="Gambacorta A."/>
            <person name="Nicolaus B."/>
        </authorList>
    </citation>
    <scope>NUCLEOTIDE SEQUENCE [LARGE SCALE GENOMIC DNA]</scope>
    <source>
        <strain evidence="9 10">DSM 15939</strain>
    </source>
</reference>
<dbReference type="Gene3D" id="1.10.520.20">
    <property type="entry name" value="N-terminal domain of the delta subunit of the F1F0-ATP synthase"/>
    <property type="match status" value="1"/>
</dbReference>
<dbReference type="EMBL" id="CP015438">
    <property type="protein sequence ID" value="ANB61657.1"/>
    <property type="molecule type" value="Genomic_DNA"/>
</dbReference>
<evidence type="ECO:0000313" key="9">
    <source>
        <dbReference type="EMBL" id="ANB61657.1"/>
    </source>
</evidence>
<dbReference type="InterPro" id="IPR026015">
    <property type="entry name" value="ATP_synth_OSCP/delta_N_sf"/>
</dbReference>
<keyword evidence="2 8" id="KW-0813">Transport</keyword>
<keyword evidence="8" id="KW-1003">Cell membrane</keyword>
<evidence type="ECO:0000256" key="5">
    <source>
        <dbReference type="ARBA" id="ARBA00023136"/>
    </source>
</evidence>
<dbReference type="AlphaFoldDB" id="A0A160F585"/>
<keyword evidence="4 8" id="KW-0406">Ion transport</keyword>
<dbReference type="OrthoDB" id="9802471at2"/>
<dbReference type="SUPFAM" id="SSF47928">
    <property type="entry name" value="N-terminal domain of the delta subunit of the F1F0-ATP synthase"/>
    <property type="match status" value="1"/>
</dbReference>
<dbReference type="GO" id="GO:0045259">
    <property type="term" value="C:proton-transporting ATP synthase complex"/>
    <property type="evidence" value="ECO:0007669"/>
    <property type="project" value="UniProtKB-KW"/>
</dbReference>
<sequence length="178" mass="19696">MNKEVVAKRYALALFQIAQQQQLLDRFEAEIRIVKQVFAAQPDFLAVLTHPKLSLDKKKALIKETFAALSVPVQNTLLLLLDRHRIDIVGSLADEFVALANEARGVAEAIVYSARPLSEAEKRALVDVFAKKVGKATLHIENIVDSSLIGGVKLRIGNRIYDGSVSGKLERLKRQLIG</sequence>
<name>A0A160F585_9BACL</name>
<evidence type="ECO:0000256" key="7">
    <source>
        <dbReference type="ARBA" id="ARBA00023310"/>
    </source>
</evidence>
<keyword evidence="3 8" id="KW-0375">Hydrogen ion transport</keyword>
<dbReference type="PATRIC" id="fig|294699.3.peg.353"/>
<dbReference type="PRINTS" id="PR00125">
    <property type="entry name" value="ATPASEDELTA"/>
</dbReference>
<evidence type="ECO:0000256" key="6">
    <source>
        <dbReference type="ARBA" id="ARBA00023196"/>
    </source>
</evidence>
<dbReference type="HAMAP" id="MF_01416">
    <property type="entry name" value="ATP_synth_delta_bact"/>
    <property type="match status" value="1"/>
</dbReference>
<dbReference type="GO" id="GO:0046933">
    <property type="term" value="F:proton-transporting ATP synthase activity, rotational mechanism"/>
    <property type="evidence" value="ECO:0007669"/>
    <property type="project" value="UniProtKB-UniRule"/>
</dbReference>
<evidence type="ECO:0000256" key="8">
    <source>
        <dbReference type="HAMAP-Rule" id="MF_01416"/>
    </source>
</evidence>
<comment type="subcellular location">
    <subcellularLocation>
        <location evidence="8">Cell membrane</location>
        <topology evidence="8">Peripheral membrane protein</topology>
    </subcellularLocation>
    <subcellularLocation>
        <location evidence="1">Membrane</location>
    </subcellularLocation>
</comment>